<sequence length="166" mass="19331">MMSILAVGTGCFLVWVVLKSIVVQLFEKDKESSLEGLPQKATEWLTDNGYEILKTKNEAKYVAYTGDQTISYRENAHFIARKNGSDYAVFVGWETPSDEDMCQRYFPLYVILDVKGLIFLNLTDESVRHVDFTVYRSRRFRVRQFLHRGMWFTGGLLVAISWLHRM</sequence>
<evidence type="ECO:0000313" key="3">
    <source>
        <dbReference type="Proteomes" id="UP001164803"/>
    </source>
</evidence>
<keyword evidence="1" id="KW-1133">Transmembrane helix</keyword>
<name>A0ABY6Z859_9BACL</name>
<proteinExistence type="predicted"/>
<gene>
    <name evidence="2" type="ORF">NZD86_11305</name>
</gene>
<keyword evidence="3" id="KW-1185">Reference proteome</keyword>
<accession>A0ABY6Z859</accession>
<dbReference type="Proteomes" id="UP001164803">
    <property type="component" value="Chromosome"/>
</dbReference>
<dbReference type="EMBL" id="CP104064">
    <property type="protein sequence ID" value="WAH39017.1"/>
    <property type="molecule type" value="Genomic_DNA"/>
</dbReference>
<evidence type="ECO:0000256" key="1">
    <source>
        <dbReference type="SAM" id="Phobius"/>
    </source>
</evidence>
<evidence type="ECO:0008006" key="4">
    <source>
        <dbReference type="Google" id="ProtNLM"/>
    </source>
</evidence>
<keyword evidence="1" id="KW-0812">Transmembrane</keyword>
<reference evidence="2" key="1">
    <citation type="submission" date="2022-08" db="EMBL/GenBank/DDBJ databases">
        <title>Alicyclobacillus dauci DSM2870, complete genome.</title>
        <authorList>
            <person name="Wang Q."/>
            <person name="Cai R."/>
            <person name="Wang Z."/>
        </authorList>
    </citation>
    <scope>NUCLEOTIDE SEQUENCE</scope>
    <source>
        <strain evidence="2">DSM 28700</strain>
    </source>
</reference>
<feature type="transmembrane region" description="Helical" evidence="1">
    <location>
        <begin position="145"/>
        <end position="164"/>
    </location>
</feature>
<evidence type="ECO:0000313" key="2">
    <source>
        <dbReference type="EMBL" id="WAH39017.1"/>
    </source>
</evidence>
<protein>
    <recommendedName>
        <fullName evidence="4">DUF3592 domain-containing protein</fullName>
    </recommendedName>
</protein>
<dbReference type="RefSeq" id="WP_268046652.1">
    <property type="nucleotide sequence ID" value="NZ_CP104064.1"/>
</dbReference>
<keyword evidence="1" id="KW-0472">Membrane</keyword>
<organism evidence="2 3">
    <name type="scientific">Alicyclobacillus dauci</name>
    <dbReference type="NCBI Taxonomy" id="1475485"/>
    <lineage>
        <taxon>Bacteria</taxon>
        <taxon>Bacillati</taxon>
        <taxon>Bacillota</taxon>
        <taxon>Bacilli</taxon>
        <taxon>Bacillales</taxon>
        <taxon>Alicyclobacillaceae</taxon>
        <taxon>Alicyclobacillus</taxon>
    </lineage>
</organism>